<feature type="compositionally biased region" description="Polar residues" evidence="1">
    <location>
        <begin position="126"/>
        <end position="137"/>
    </location>
</feature>
<feature type="transmembrane region" description="Helical" evidence="2">
    <location>
        <begin position="194"/>
        <end position="220"/>
    </location>
</feature>
<protein>
    <submittedName>
        <fullName evidence="4">Uncharacterized protein</fullName>
    </submittedName>
</protein>
<keyword evidence="2" id="KW-0812">Transmembrane</keyword>
<evidence type="ECO:0000256" key="2">
    <source>
        <dbReference type="SAM" id="Phobius"/>
    </source>
</evidence>
<proteinExistence type="predicted"/>
<keyword evidence="2" id="KW-0472">Membrane</keyword>
<organism evidence="4 5">
    <name type="scientific">Sinanodonta woodiana</name>
    <name type="common">Chinese pond mussel</name>
    <name type="synonym">Anodonta woodiana</name>
    <dbReference type="NCBI Taxonomy" id="1069815"/>
    <lineage>
        <taxon>Eukaryota</taxon>
        <taxon>Metazoa</taxon>
        <taxon>Spiralia</taxon>
        <taxon>Lophotrochozoa</taxon>
        <taxon>Mollusca</taxon>
        <taxon>Bivalvia</taxon>
        <taxon>Autobranchia</taxon>
        <taxon>Heteroconchia</taxon>
        <taxon>Palaeoheterodonta</taxon>
        <taxon>Unionida</taxon>
        <taxon>Unionoidea</taxon>
        <taxon>Unionidae</taxon>
        <taxon>Unioninae</taxon>
        <taxon>Sinanodonta</taxon>
    </lineage>
</organism>
<dbReference type="Proteomes" id="UP001634394">
    <property type="component" value="Unassembled WGS sequence"/>
</dbReference>
<keyword evidence="5" id="KW-1185">Reference proteome</keyword>
<evidence type="ECO:0000256" key="1">
    <source>
        <dbReference type="SAM" id="MobiDB-lite"/>
    </source>
</evidence>
<keyword evidence="2" id="KW-1133">Transmembrane helix</keyword>
<evidence type="ECO:0000313" key="3">
    <source>
        <dbReference type="EMBL" id="KAL3857673.1"/>
    </source>
</evidence>
<evidence type="ECO:0000313" key="5">
    <source>
        <dbReference type="Proteomes" id="UP001634394"/>
    </source>
</evidence>
<accession>A0ABD3V7V5</accession>
<reference evidence="4 5" key="1">
    <citation type="submission" date="2024-11" db="EMBL/GenBank/DDBJ databases">
        <title>Chromosome-level genome assembly of the freshwater bivalve Anodonta woodiana.</title>
        <authorList>
            <person name="Chen X."/>
        </authorList>
    </citation>
    <scope>NUCLEOTIDE SEQUENCE [LARGE SCALE GENOMIC DNA]</scope>
    <source>
        <strain evidence="4">MN2024</strain>
        <tissue evidence="4">Gills</tissue>
    </source>
</reference>
<dbReference type="EMBL" id="JBJQND010000013">
    <property type="protein sequence ID" value="KAL3857674.1"/>
    <property type="molecule type" value="Genomic_DNA"/>
</dbReference>
<dbReference type="EMBL" id="JBJQND010000013">
    <property type="protein sequence ID" value="KAL3857673.1"/>
    <property type="molecule type" value="Genomic_DNA"/>
</dbReference>
<evidence type="ECO:0000313" key="4">
    <source>
        <dbReference type="EMBL" id="KAL3857674.1"/>
    </source>
</evidence>
<name>A0ABD3V7V5_SINWO</name>
<comment type="caution">
    <text evidence="4">The sequence shown here is derived from an EMBL/GenBank/DDBJ whole genome shotgun (WGS) entry which is preliminary data.</text>
</comment>
<feature type="region of interest" description="Disordered" evidence="1">
    <location>
        <begin position="126"/>
        <end position="145"/>
    </location>
</feature>
<dbReference type="AlphaFoldDB" id="A0ABD3V7V5"/>
<sequence>MPEYHNRLVLDDSNGISLYNVTTADTGDYALFVTPQWSVNDDPQTHQLIIVSDANPIYSCAVIPSFAADNNHSIPISVYTVINSSRCCTNSSNCVSTVSVHNYTQHDNGFCETTLLVDFTPTKLTTANQPRLDTNTPQPQPRQRDNVESLNQLDTILSQLNAIQTRLNTIATQQRGSDEDATAAQQPQSRQSDFIVVIIITAISSTGIIVLLIVALLFIIRGNRAVLSRLEKPVSKETIELISHDDG</sequence>
<gene>
    <name evidence="3" type="ORF">ACJMK2_012315</name>
    <name evidence="4" type="ORF">ACJMK2_012316</name>
</gene>